<keyword evidence="2" id="KW-1185">Reference proteome</keyword>
<dbReference type="Proteomes" id="UP000053477">
    <property type="component" value="Unassembled WGS sequence"/>
</dbReference>
<dbReference type="InParanoid" id="A0A0H2SSX6"/>
<dbReference type="InterPro" id="IPR029044">
    <property type="entry name" value="Nucleotide-diphossugar_trans"/>
</dbReference>
<dbReference type="OrthoDB" id="2014201at2759"/>
<dbReference type="FunCoup" id="A0A0H2SSX6">
    <property type="interactions" value="681"/>
</dbReference>
<dbReference type="SUPFAM" id="SSF53448">
    <property type="entry name" value="Nucleotide-diphospho-sugar transferases"/>
    <property type="match status" value="1"/>
</dbReference>
<organism evidence="1 2">
    <name type="scientific">Schizopora paradoxa</name>
    <dbReference type="NCBI Taxonomy" id="27342"/>
    <lineage>
        <taxon>Eukaryota</taxon>
        <taxon>Fungi</taxon>
        <taxon>Dikarya</taxon>
        <taxon>Basidiomycota</taxon>
        <taxon>Agaricomycotina</taxon>
        <taxon>Agaricomycetes</taxon>
        <taxon>Hymenochaetales</taxon>
        <taxon>Schizoporaceae</taxon>
        <taxon>Schizopora</taxon>
    </lineage>
</organism>
<dbReference type="EMBL" id="KQ085883">
    <property type="protein sequence ID" value="KLO20236.1"/>
    <property type="molecule type" value="Genomic_DNA"/>
</dbReference>
<dbReference type="Gene3D" id="3.90.550.10">
    <property type="entry name" value="Spore Coat Polysaccharide Biosynthesis Protein SpsA, Chain A"/>
    <property type="match status" value="1"/>
</dbReference>
<proteinExistence type="predicted"/>
<dbReference type="InterPro" id="IPR050587">
    <property type="entry name" value="GNT1/Glycosyltrans_8"/>
</dbReference>
<accession>A0A0H2SSX6</accession>
<dbReference type="GO" id="GO:0016757">
    <property type="term" value="F:glycosyltransferase activity"/>
    <property type="evidence" value="ECO:0007669"/>
    <property type="project" value="InterPro"/>
</dbReference>
<dbReference type="STRING" id="27342.A0A0H2SSX6"/>
<evidence type="ECO:0000313" key="2">
    <source>
        <dbReference type="Proteomes" id="UP000053477"/>
    </source>
</evidence>
<dbReference type="AlphaFoldDB" id="A0A0H2SSX6"/>
<name>A0A0H2SSX6_9AGAM</name>
<dbReference type="InterPro" id="IPR002495">
    <property type="entry name" value="Glyco_trans_8"/>
</dbReference>
<protein>
    <submittedName>
        <fullName evidence="1">Nucleotide-diphospho-sugar transferase</fullName>
    </submittedName>
</protein>
<reference evidence="1 2" key="1">
    <citation type="submission" date="2015-04" db="EMBL/GenBank/DDBJ databases">
        <title>Complete genome sequence of Schizopora paradoxa KUC8140, a cosmopolitan wood degrader in East Asia.</title>
        <authorList>
            <consortium name="DOE Joint Genome Institute"/>
            <person name="Min B."/>
            <person name="Park H."/>
            <person name="Jang Y."/>
            <person name="Kim J.-J."/>
            <person name="Kim K.H."/>
            <person name="Pangilinan J."/>
            <person name="Lipzen A."/>
            <person name="Riley R."/>
            <person name="Grigoriev I.V."/>
            <person name="Spatafora J.W."/>
            <person name="Choi I.-G."/>
        </authorList>
    </citation>
    <scope>NUCLEOTIDE SEQUENCE [LARGE SCALE GENOMIC DNA]</scope>
    <source>
        <strain evidence="1 2">KUC8140</strain>
    </source>
</reference>
<dbReference type="CDD" id="cd02537">
    <property type="entry name" value="GT8_Glycogenin"/>
    <property type="match status" value="1"/>
</dbReference>
<gene>
    <name evidence="1" type="ORF">SCHPADRAFT_884959</name>
</gene>
<evidence type="ECO:0000313" key="1">
    <source>
        <dbReference type="EMBL" id="KLO20236.1"/>
    </source>
</evidence>
<keyword evidence="1" id="KW-0808">Transferase</keyword>
<dbReference type="PANTHER" id="PTHR11183">
    <property type="entry name" value="GLYCOGENIN SUBFAMILY MEMBER"/>
    <property type="match status" value="1"/>
</dbReference>
<sequence>MDVAHKKPGAWVTMITNADYLAGCFVMAKSLRTVKTKYPLVVLVCDIPQNAKEILELTGVEIVDVGKLVSADSEQVKDKRFLESWTKLRAFDMIDYEVGSQRIVLLDADMLVRQNMDELMELPLEDGWIACTHACACNPRKFAHYPADWIPENCAYTNKIHPPPIAEDSPRPYHQLNSGLVVLRPSREQFQELYTFLKESPLVATFMFTDQDLTTLVYKDRWKPLPYVYNALKTLRVVHPNLWSDDNVKNVHYILSDKPWLSRPKSGTPYYVVDKWWWEAYEGYIRELSSGGTEAHKSAVKYLEALVAKD</sequence>
<dbReference type="Pfam" id="PF01501">
    <property type="entry name" value="Glyco_transf_8"/>
    <property type="match status" value="1"/>
</dbReference>